<protein>
    <submittedName>
        <fullName evidence="3">PEP-CTERM sorting domain-containing protein</fullName>
    </submittedName>
</protein>
<dbReference type="RefSeq" id="WP_407346720.1">
    <property type="nucleotide sequence ID" value="NZ_CP136864.1"/>
</dbReference>
<evidence type="ECO:0000313" key="4">
    <source>
        <dbReference type="Proteomes" id="UP001626537"/>
    </source>
</evidence>
<evidence type="ECO:0000313" key="3">
    <source>
        <dbReference type="EMBL" id="WOJ92139.1"/>
    </source>
</evidence>
<feature type="chain" id="PRO_5045427341" evidence="1">
    <location>
        <begin position="27"/>
        <end position="196"/>
    </location>
</feature>
<name>A0ABZ0HY21_9GAMM</name>
<feature type="domain" description="Ice-binding protein C-terminal" evidence="2">
    <location>
        <begin position="171"/>
        <end position="193"/>
    </location>
</feature>
<reference evidence="3 4" key="1">
    <citation type="submission" date="2023-10" db="EMBL/GenBank/DDBJ databases">
        <title>Two novel species belonging to the OM43/NOR5 clade.</title>
        <authorList>
            <person name="Park M."/>
        </authorList>
    </citation>
    <scope>NUCLEOTIDE SEQUENCE [LARGE SCALE GENOMIC DNA]</scope>
    <source>
        <strain evidence="3 4">IMCC43200</strain>
    </source>
</reference>
<keyword evidence="1" id="KW-0732">Signal</keyword>
<organism evidence="3 4">
    <name type="scientific">Congregibacter variabilis</name>
    <dbReference type="NCBI Taxonomy" id="3081200"/>
    <lineage>
        <taxon>Bacteria</taxon>
        <taxon>Pseudomonadati</taxon>
        <taxon>Pseudomonadota</taxon>
        <taxon>Gammaproteobacteria</taxon>
        <taxon>Cellvibrionales</taxon>
        <taxon>Halieaceae</taxon>
        <taxon>Congregibacter</taxon>
    </lineage>
</organism>
<dbReference type="Proteomes" id="UP001626537">
    <property type="component" value="Chromosome"/>
</dbReference>
<evidence type="ECO:0000259" key="2">
    <source>
        <dbReference type="Pfam" id="PF07589"/>
    </source>
</evidence>
<keyword evidence="4" id="KW-1185">Reference proteome</keyword>
<dbReference type="NCBIfam" id="TIGR02595">
    <property type="entry name" value="PEP_CTERM"/>
    <property type="match status" value="1"/>
</dbReference>
<dbReference type="EMBL" id="CP136864">
    <property type="protein sequence ID" value="WOJ92139.1"/>
    <property type="molecule type" value="Genomic_DNA"/>
</dbReference>
<dbReference type="Pfam" id="PF07589">
    <property type="entry name" value="PEP-CTERM"/>
    <property type="match status" value="1"/>
</dbReference>
<feature type="signal peptide" evidence="1">
    <location>
        <begin position="1"/>
        <end position="26"/>
    </location>
</feature>
<dbReference type="InterPro" id="IPR013424">
    <property type="entry name" value="Ice-binding_C"/>
</dbReference>
<evidence type="ECO:0000256" key="1">
    <source>
        <dbReference type="SAM" id="SignalP"/>
    </source>
</evidence>
<sequence length="196" mass="20090">MSIYKVLQGCALALAVFLGSISWAQAGVITLNEGDTFSQYFSAASVRSDIAGLDVFISGVTQFLPGFGSAIFTNALFDGSTVLGETTSSVYFSRVFSADGSFGGVRGGAVGDLSTLAGINGRYDISVVTGGLSFDTNNVDVRFLLSGGGTLSPGASEGDFIISRNSDEPTDVPAPATLALFGLGLAGLGWSRRKKA</sequence>
<proteinExistence type="predicted"/>
<accession>A0ABZ0HY21</accession>
<gene>
    <name evidence="3" type="ORF">R0135_10100</name>
</gene>